<comment type="caution">
    <text evidence="2">The sequence shown here is derived from an EMBL/GenBank/DDBJ whole genome shotgun (WGS) entry which is preliminary data.</text>
</comment>
<keyword evidence="1" id="KW-0472">Membrane</keyword>
<dbReference type="Proteomes" id="UP001375240">
    <property type="component" value="Unassembled WGS sequence"/>
</dbReference>
<keyword evidence="1" id="KW-1133">Transmembrane helix</keyword>
<evidence type="ECO:0000313" key="3">
    <source>
        <dbReference type="Proteomes" id="UP001375240"/>
    </source>
</evidence>
<name>A0AAV9V2A9_9PEZI</name>
<dbReference type="PANTHER" id="PTHR34414:SF1">
    <property type="entry name" value="SUBTILISIN-LIKE SERINE PROTEASE"/>
    <property type="match status" value="1"/>
</dbReference>
<dbReference type="AlphaFoldDB" id="A0AAV9V2A9"/>
<evidence type="ECO:0000313" key="2">
    <source>
        <dbReference type="EMBL" id="KAK6353700.1"/>
    </source>
</evidence>
<dbReference type="EMBL" id="JAVHNQ010000003">
    <property type="protein sequence ID" value="KAK6353700.1"/>
    <property type="molecule type" value="Genomic_DNA"/>
</dbReference>
<gene>
    <name evidence="2" type="ORF">TWF696_005661</name>
</gene>
<dbReference type="PANTHER" id="PTHR34414">
    <property type="entry name" value="HET DOMAIN-CONTAINING PROTEIN-RELATED"/>
    <property type="match status" value="1"/>
</dbReference>
<keyword evidence="1" id="KW-0812">Transmembrane</keyword>
<reference evidence="2 3" key="1">
    <citation type="submission" date="2019-10" db="EMBL/GenBank/DDBJ databases">
        <authorList>
            <person name="Palmer J.M."/>
        </authorList>
    </citation>
    <scope>NUCLEOTIDE SEQUENCE [LARGE SCALE GENOMIC DNA]</scope>
    <source>
        <strain evidence="2 3">TWF696</strain>
    </source>
</reference>
<accession>A0AAV9V2A9</accession>
<sequence length="375" mass="43526">MSRFTTSKLLPAEAELVGLKANQDSIDACEPKLPFRVRIADSAISQDSFGLGKPQFDKLGNQRYLPATYRTKRDLILVPSYDDLEFLQRELLVKRLDDVQKHLWLVGRPMPPRPLHYQLVLSRNIVITEAMDLHLVWSGSRIFLKPIPAYLLDSDFWATHLLCSGAVDHDQRERREDLARSARGFLFTYTALIAYESDFRIAQQACLLPDTMTWERWQEFTRQFLRDFRFSAVNPRFWYGELRLSRLNSIYRWRKGMLWRGYSKVSSHISYGDLLRDNFHLLAAILGYVVIVLTAMQVGLATEQLQSNVPFQNVSYGISVLAILAPLIIGAAIISVVLFIVGYNWAVTRTYERRRFREMGLLEDWEREEAKGRNQ</sequence>
<dbReference type="Pfam" id="PF20246">
    <property type="entry name" value="DUF6601"/>
    <property type="match status" value="1"/>
</dbReference>
<evidence type="ECO:0000256" key="1">
    <source>
        <dbReference type="SAM" id="Phobius"/>
    </source>
</evidence>
<organism evidence="2 3">
    <name type="scientific">Orbilia brochopaga</name>
    <dbReference type="NCBI Taxonomy" id="3140254"/>
    <lineage>
        <taxon>Eukaryota</taxon>
        <taxon>Fungi</taxon>
        <taxon>Dikarya</taxon>
        <taxon>Ascomycota</taxon>
        <taxon>Pezizomycotina</taxon>
        <taxon>Orbiliomycetes</taxon>
        <taxon>Orbiliales</taxon>
        <taxon>Orbiliaceae</taxon>
        <taxon>Orbilia</taxon>
    </lineage>
</organism>
<dbReference type="InterPro" id="IPR046536">
    <property type="entry name" value="DUF6601"/>
</dbReference>
<feature type="transmembrane region" description="Helical" evidence="1">
    <location>
        <begin position="320"/>
        <end position="347"/>
    </location>
</feature>
<proteinExistence type="predicted"/>
<protein>
    <submittedName>
        <fullName evidence="2">Uncharacterized protein</fullName>
    </submittedName>
</protein>
<keyword evidence="3" id="KW-1185">Reference proteome</keyword>
<feature type="transmembrane region" description="Helical" evidence="1">
    <location>
        <begin position="279"/>
        <end position="300"/>
    </location>
</feature>